<dbReference type="Pfam" id="PF07463">
    <property type="entry name" value="NUMOD4"/>
    <property type="match status" value="1"/>
</dbReference>
<sequence>MTEIWRPIKGYEGLYEVSNKGRVKSLERYSVKFGHQKELVDEKPISLHKSSAGYMVVHLSKDGERKSKSVHRLVAQAFIPNPQGLPFINHKDEDPTNNHVDNLEWCTQKYNVNYGTAHKRARATLKLNRTKGKTEIDKVLLKTHITKTALAKGLQVSRTTLRNWILDPKKKHYKEMLAKIKELEAEWQKDEEKQIKDLIEFRKEAKRIFGKK</sequence>
<reference evidence="3 4" key="1">
    <citation type="submission" date="2018-06" db="EMBL/GenBank/DDBJ databases">
        <title>Complete genome sequnece of Lactobacillus amylovorus PMRA3.</title>
        <authorList>
            <person name="Nam Y.-D."/>
            <person name="Chung W.-H."/>
            <person name="Park Y.S."/>
            <person name="Kang J."/>
        </authorList>
    </citation>
    <scope>NUCLEOTIDE SEQUENCE [LARGE SCALE GENOMIC DNA]</scope>
    <source>
        <strain evidence="3 4">PMRA3</strain>
    </source>
</reference>
<accession>A0A5B8EE91</accession>
<dbReference type="EMBL" id="CP029754">
    <property type="protein sequence ID" value="QDD70203.1"/>
    <property type="molecule type" value="Genomic_DNA"/>
</dbReference>
<organism evidence="3 4">
    <name type="scientific">Lactobacillus amylovorus</name>
    <dbReference type="NCBI Taxonomy" id="1604"/>
    <lineage>
        <taxon>Bacteria</taxon>
        <taxon>Bacillati</taxon>
        <taxon>Bacillota</taxon>
        <taxon>Bacilli</taxon>
        <taxon>Lactobacillales</taxon>
        <taxon>Lactobacillaceae</taxon>
        <taxon>Lactobacillus</taxon>
    </lineage>
</organism>
<dbReference type="GO" id="GO:0004519">
    <property type="term" value="F:endonuclease activity"/>
    <property type="evidence" value="ECO:0007669"/>
    <property type="project" value="UniProtKB-KW"/>
</dbReference>
<dbReference type="InterPro" id="IPR003615">
    <property type="entry name" value="HNH_nuc"/>
</dbReference>
<dbReference type="Gene3D" id="3.90.75.20">
    <property type="match status" value="1"/>
</dbReference>
<dbReference type="GO" id="GO:0016788">
    <property type="term" value="F:hydrolase activity, acting on ester bonds"/>
    <property type="evidence" value="ECO:0007669"/>
    <property type="project" value="InterPro"/>
</dbReference>
<dbReference type="SUPFAM" id="SSF54060">
    <property type="entry name" value="His-Me finger endonucleases"/>
    <property type="match status" value="1"/>
</dbReference>
<keyword evidence="3" id="KW-0378">Hydrolase</keyword>
<keyword evidence="3" id="KW-0255">Endonuclease</keyword>
<gene>
    <name evidence="3" type="ORF">DM298_04410</name>
</gene>
<keyword evidence="3" id="KW-0540">Nuclease</keyword>
<dbReference type="InterPro" id="IPR010902">
    <property type="entry name" value="NUMOD4"/>
</dbReference>
<evidence type="ECO:0000259" key="2">
    <source>
        <dbReference type="Pfam" id="PF13392"/>
    </source>
</evidence>
<evidence type="ECO:0000313" key="3">
    <source>
        <dbReference type="EMBL" id="QDD70203.1"/>
    </source>
</evidence>
<dbReference type="InterPro" id="IPR044925">
    <property type="entry name" value="His-Me_finger_sf"/>
</dbReference>
<feature type="domain" description="NUMOD4" evidence="1">
    <location>
        <begin position="3"/>
        <end position="60"/>
    </location>
</feature>
<dbReference type="Pfam" id="PF13392">
    <property type="entry name" value="HNH_3"/>
    <property type="match status" value="1"/>
</dbReference>
<evidence type="ECO:0000259" key="1">
    <source>
        <dbReference type="Pfam" id="PF07463"/>
    </source>
</evidence>
<dbReference type="AlphaFoldDB" id="A0A5B8EE91"/>
<feature type="domain" description="HNH nuclease" evidence="2">
    <location>
        <begin position="70"/>
        <end position="111"/>
    </location>
</feature>
<name>A0A5B8EE91_LACAM</name>
<dbReference type="RefSeq" id="WP_139962232.1">
    <property type="nucleotide sequence ID" value="NZ_CP029754.1"/>
</dbReference>
<evidence type="ECO:0000313" key="4">
    <source>
        <dbReference type="Proteomes" id="UP000312326"/>
    </source>
</evidence>
<dbReference type="Proteomes" id="UP000312326">
    <property type="component" value="Chromosome"/>
</dbReference>
<protein>
    <submittedName>
        <fullName evidence="3">HNH endonuclease</fullName>
    </submittedName>
</protein>
<proteinExistence type="predicted"/>